<accession>B9S5J1</accession>
<name>B9S5J1_RICCO</name>
<dbReference type="InParanoid" id="B9S5J1"/>
<organism evidence="2 3">
    <name type="scientific">Ricinus communis</name>
    <name type="common">Castor bean</name>
    <dbReference type="NCBI Taxonomy" id="3988"/>
    <lineage>
        <taxon>Eukaryota</taxon>
        <taxon>Viridiplantae</taxon>
        <taxon>Streptophyta</taxon>
        <taxon>Embryophyta</taxon>
        <taxon>Tracheophyta</taxon>
        <taxon>Spermatophyta</taxon>
        <taxon>Magnoliopsida</taxon>
        <taxon>eudicotyledons</taxon>
        <taxon>Gunneridae</taxon>
        <taxon>Pentapetalae</taxon>
        <taxon>rosids</taxon>
        <taxon>fabids</taxon>
        <taxon>Malpighiales</taxon>
        <taxon>Euphorbiaceae</taxon>
        <taxon>Acalyphoideae</taxon>
        <taxon>Acalypheae</taxon>
        <taxon>Ricinus</taxon>
    </lineage>
</organism>
<gene>
    <name evidence="2" type="ORF">RCOM_0977280</name>
</gene>
<evidence type="ECO:0000256" key="1">
    <source>
        <dbReference type="SAM" id="MobiDB-lite"/>
    </source>
</evidence>
<reference evidence="3" key="1">
    <citation type="journal article" date="2010" name="Nat. Biotechnol.">
        <title>Draft genome sequence of the oilseed species Ricinus communis.</title>
        <authorList>
            <person name="Chan A.P."/>
            <person name="Crabtree J."/>
            <person name="Zhao Q."/>
            <person name="Lorenzi H."/>
            <person name="Orvis J."/>
            <person name="Puiu D."/>
            <person name="Melake-Berhan A."/>
            <person name="Jones K.M."/>
            <person name="Redman J."/>
            <person name="Chen G."/>
            <person name="Cahoon E.B."/>
            <person name="Gedil M."/>
            <person name="Stanke M."/>
            <person name="Haas B.J."/>
            <person name="Wortman J.R."/>
            <person name="Fraser-Liggett C.M."/>
            <person name="Ravel J."/>
            <person name="Rabinowicz P.D."/>
        </authorList>
    </citation>
    <scope>NUCLEOTIDE SEQUENCE [LARGE SCALE GENOMIC DNA]</scope>
    <source>
        <strain evidence="3">cv. Hale</strain>
    </source>
</reference>
<protein>
    <submittedName>
        <fullName evidence="2">Uncharacterized protein</fullName>
    </submittedName>
</protein>
<dbReference type="EMBL" id="EQ973874">
    <property type="protein sequence ID" value="EEF41116.1"/>
    <property type="molecule type" value="Genomic_DNA"/>
</dbReference>
<dbReference type="Proteomes" id="UP000008311">
    <property type="component" value="Unassembled WGS sequence"/>
</dbReference>
<keyword evidence="3" id="KW-1185">Reference proteome</keyword>
<feature type="compositionally biased region" description="Polar residues" evidence="1">
    <location>
        <begin position="1"/>
        <end position="11"/>
    </location>
</feature>
<dbReference type="AlphaFoldDB" id="B9S5J1"/>
<evidence type="ECO:0000313" key="2">
    <source>
        <dbReference type="EMBL" id="EEF41116.1"/>
    </source>
</evidence>
<evidence type="ECO:0000313" key="3">
    <source>
        <dbReference type="Proteomes" id="UP000008311"/>
    </source>
</evidence>
<proteinExistence type="predicted"/>
<feature type="region of interest" description="Disordered" evidence="1">
    <location>
        <begin position="1"/>
        <end position="29"/>
    </location>
</feature>
<sequence length="97" mass="11483">MTNLLVNQNHDNLNHNRKRNHQDNYDEFNIGNEDEDACEEIPQVRPKQHRAPIEDNMRRWKTATVKEILEFKGMLEDKRVPLVATRLRGRQLHGGNN</sequence>